<organism evidence="1 2">
    <name type="scientific">Rhodoplanes tepidamans</name>
    <name type="common">Rhodoplanes cryptolactis</name>
    <dbReference type="NCBI Taxonomy" id="200616"/>
    <lineage>
        <taxon>Bacteria</taxon>
        <taxon>Pseudomonadati</taxon>
        <taxon>Pseudomonadota</taxon>
        <taxon>Alphaproteobacteria</taxon>
        <taxon>Hyphomicrobiales</taxon>
        <taxon>Nitrobacteraceae</taxon>
        <taxon>Rhodoplanes</taxon>
    </lineage>
</organism>
<accession>A0ABT5J489</accession>
<reference evidence="1" key="2">
    <citation type="submission" date="2023-02" db="EMBL/GenBank/DDBJ databases">
        <authorList>
            <person name="Rayyan A."/>
            <person name="Meyer T."/>
            <person name="Kyndt J.A."/>
        </authorList>
    </citation>
    <scope>NUCLEOTIDE SEQUENCE</scope>
    <source>
        <strain evidence="1">DSM 9987</strain>
    </source>
</reference>
<dbReference type="Proteomes" id="UP001165652">
    <property type="component" value="Unassembled WGS sequence"/>
</dbReference>
<dbReference type="PANTHER" id="PTHR46018">
    <property type="entry name" value="ZINC PHOSPHODIESTERASE ELAC PROTEIN 1"/>
    <property type="match status" value="1"/>
</dbReference>
<dbReference type="RefSeq" id="WP_272775300.1">
    <property type="nucleotide sequence ID" value="NZ_JAQQLI010000002.1"/>
</dbReference>
<protein>
    <submittedName>
        <fullName evidence="1">Ribonuclease Z</fullName>
    </submittedName>
</protein>
<keyword evidence="2" id="KW-1185">Reference proteome</keyword>
<dbReference type="EMBL" id="JAQQLI010000002">
    <property type="protein sequence ID" value="MDC7784450.1"/>
    <property type="molecule type" value="Genomic_DNA"/>
</dbReference>
<reference evidence="1" key="1">
    <citation type="journal article" date="2023" name="Microbiol Resour">
        <title>Genome Sequences of Rhodoplanes serenus and Two Thermotolerant Strains, Rhodoplanes tepidamans and 'Rhodoplanes cryptolactis,' Further Refine the Genus.</title>
        <authorList>
            <person name="Rayyan A.A."/>
            <person name="Kyndt J.A."/>
        </authorList>
    </citation>
    <scope>NUCLEOTIDE SEQUENCE</scope>
    <source>
        <strain evidence="1">DSM 9987</strain>
    </source>
</reference>
<proteinExistence type="predicted"/>
<dbReference type="InterPro" id="IPR036866">
    <property type="entry name" value="RibonucZ/Hydroxyglut_hydro"/>
</dbReference>
<dbReference type="PANTHER" id="PTHR46018:SF7">
    <property type="entry name" value="RIBONUCLEASE Z"/>
    <property type="match status" value="1"/>
</dbReference>
<name>A0ABT5J489_RHOTP</name>
<gene>
    <name evidence="1" type="ORF">PQJ73_02030</name>
</gene>
<comment type="caution">
    <text evidence="1">The sequence shown here is derived from an EMBL/GenBank/DDBJ whole genome shotgun (WGS) entry which is preliminary data.</text>
</comment>
<evidence type="ECO:0000313" key="1">
    <source>
        <dbReference type="EMBL" id="MDC7784450.1"/>
    </source>
</evidence>
<sequence length="329" mass="36019">MSRLAETRPVGGPFDDPGLLVDLRFGRRALLFDLGDLSGLGQRERLRVTDAFVSHAHMDHFRGFDTLLALGLHRPGTLRLVGPKDFADRVAAKIAGYTWNLLDETTPDFSVVVDEFFDGAVRRRTRFPGRRAFAREAADPPALSPGLVHDEDDFSIEAMALDHGIPSLAFALQERRRINVRRDALDRRGLPVGPWLTAAKRAVRRGDPPDTEIATDDGRRLRLGDLLDDVLSVGPGLRVAYVVDAAPHDANVAAATALARGADRLYIESAFATEDLALAQRRLHLTAGIAGRIARAAGVREVIPLHVSPRYLDRPDHVPAQLRAAFAPP</sequence>
<dbReference type="SUPFAM" id="SSF56281">
    <property type="entry name" value="Metallo-hydrolase/oxidoreductase"/>
    <property type="match status" value="1"/>
</dbReference>
<dbReference type="NCBIfam" id="NF002558">
    <property type="entry name" value="PRK02126.1"/>
    <property type="match status" value="1"/>
</dbReference>
<evidence type="ECO:0000313" key="2">
    <source>
        <dbReference type="Proteomes" id="UP001165652"/>
    </source>
</evidence>
<dbReference type="Gene3D" id="3.60.15.10">
    <property type="entry name" value="Ribonuclease Z/Hydroxyacylglutathione hydrolase-like"/>
    <property type="match status" value="1"/>
</dbReference>